<gene>
    <name evidence="1" type="ORF">IQ247_14070</name>
</gene>
<dbReference type="AlphaFoldDB" id="A0A8J7F0V0"/>
<accession>A0A8J7F0V0</accession>
<dbReference type="RefSeq" id="WP_193920971.1">
    <property type="nucleotide sequence ID" value="NZ_JADEWL010000041.1"/>
</dbReference>
<dbReference type="Proteomes" id="UP000620559">
    <property type="component" value="Unassembled WGS sequence"/>
</dbReference>
<name>A0A8J7F0V0_9CYAN</name>
<keyword evidence="2" id="KW-1185">Reference proteome</keyword>
<organism evidence="1 2">
    <name type="scientific">Plectonema cf. radiosum LEGE 06105</name>
    <dbReference type="NCBI Taxonomy" id="945769"/>
    <lineage>
        <taxon>Bacteria</taxon>
        <taxon>Bacillati</taxon>
        <taxon>Cyanobacteriota</taxon>
        <taxon>Cyanophyceae</taxon>
        <taxon>Oscillatoriophycideae</taxon>
        <taxon>Oscillatoriales</taxon>
        <taxon>Microcoleaceae</taxon>
        <taxon>Plectonema</taxon>
    </lineage>
</organism>
<evidence type="ECO:0000313" key="1">
    <source>
        <dbReference type="EMBL" id="MBE9213778.1"/>
    </source>
</evidence>
<protein>
    <submittedName>
        <fullName evidence="1">Uncharacterized protein</fullName>
    </submittedName>
</protein>
<evidence type="ECO:0000313" key="2">
    <source>
        <dbReference type="Proteomes" id="UP000620559"/>
    </source>
</evidence>
<dbReference type="EMBL" id="JADEWL010000041">
    <property type="protein sequence ID" value="MBE9213778.1"/>
    <property type="molecule type" value="Genomic_DNA"/>
</dbReference>
<comment type="caution">
    <text evidence="1">The sequence shown here is derived from an EMBL/GenBank/DDBJ whole genome shotgun (WGS) entry which is preliminary data.</text>
</comment>
<proteinExistence type="predicted"/>
<sequence length="125" mass="13468">MPTLELEKLGVVDLSNEKDALTQVVGGRRGARATLVPYNNPFGGNTAPGFVQEVRTSTATNRSPVTVFSDGSSGRFRLGEMTVQSNGKYFAPNPPGTTGRRLRAQALFFDGFDQVEYEGLRGSIP</sequence>
<reference evidence="1" key="1">
    <citation type="submission" date="2020-10" db="EMBL/GenBank/DDBJ databases">
        <authorList>
            <person name="Castelo-Branco R."/>
            <person name="Eusebio N."/>
            <person name="Adriana R."/>
            <person name="Vieira A."/>
            <person name="Brugerolle De Fraissinette N."/>
            <person name="Rezende De Castro R."/>
            <person name="Schneider M.P."/>
            <person name="Vasconcelos V."/>
            <person name="Leao P.N."/>
        </authorList>
    </citation>
    <scope>NUCLEOTIDE SEQUENCE</scope>
    <source>
        <strain evidence="1">LEGE 06105</strain>
    </source>
</reference>